<dbReference type="Proteomes" id="UP000503162">
    <property type="component" value="Chromosome"/>
</dbReference>
<dbReference type="GO" id="GO:0016787">
    <property type="term" value="F:hydrolase activity"/>
    <property type="evidence" value="ECO:0007669"/>
    <property type="project" value="UniProtKB-KW"/>
</dbReference>
<evidence type="ECO:0000313" key="1">
    <source>
        <dbReference type="EMBL" id="QIM52830.1"/>
    </source>
</evidence>
<organism evidence="1 2">
    <name type="scientific">Hydrogenophaga crocea</name>
    <dbReference type="NCBI Taxonomy" id="2716225"/>
    <lineage>
        <taxon>Bacteria</taxon>
        <taxon>Pseudomonadati</taxon>
        <taxon>Pseudomonadota</taxon>
        <taxon>Betaproteobacteria</taxon>
        <taxon>Burkholderiales</taxon>
        <taxon>Comamonadaceae</taxon>
        <taxon>Hydrogenophaga</taxon>
    </lineage>
</organism>
<keyword evidence="2" id="KW-1185">Reference proteome</keyword>
<proteinExistence type="predicted"/>
<gene>
    <name evidence="1" type="ORF">G9Q37_12075</name>
</gene>
<dbReference type="AlphaFoldDB" id="A0A6G8IIN2"/>
<accession>A0A6G8IIN2</accession>
<dbReference type="Pfam" id="PF19570">
    <property type="entry name" value="DUF6088"/>
    <property type="match status" value="1"/>
</dbReference>
<keyword evidence="1" id="KW-0378">Hydrolase</keyword>
<dbReference type="InterPro" id="IPR045738">
    <property type="entry name" value="DUF6088"/>
</dbReference>
<name>A0A6G8IIN2_9BURK</name>
<protein>
    <submittedName>
        <fullName evidence="1">S-adenosylhomocysteine hydrolase</fullName>
    </submittedName>
</protein>
<evidence type="ECO:0000313" key="2">
    <source>
        <dbReference type="Proteomes" id="UP000503162"/>
    </source>
</evidence>
<dbReference type="EMBL" id="CP049989">
    <property type="protein sequence ID" value="QIM52830.1"/>
    <property type="molecule type" value="Genomic_DNA"/>
</dbReference>
<sequence length="134" mass="14750">MTLGARAKRHLSQTRSPVVLRSELRKLGYSSSSLSAALRTLIDQGVLVRIGTGIYAKAKPSVLSGRPIPVEPLEVLAPIALRKLGVKVQPARRYRDYNAGRTTQVPVGVVVNVGRQRVTRKIGFNGKFVEYERD</sequence>
<dbReference type="RefSeq" id="WP_166227432.1">
    <property type="nucleotide sequence ID" value="NZ_CP049989.1"/>
</dbReference>
<reference evidence="1 2" key="1">
    <citation type="submission" date="2020-03" db="EMBL/GenBank/DDBJ databases">
        <title>Hydrogenophaga sp. nov. isolated from cyanobacterial mat.</title>
        <authorList>
            <person name="Thorat V."/>
            <person name="Kirdat K."/>
            <person name="Tiwarekar B."/>
            <person name="Costa E.D."/>
            <person name="Yadav A."/>
        </authorList>
    </citation>
    <scope>NUCLEOTIDE SEQUENCE [LARGE SCALE GENOMIC DNA]</scope>
    <source>
        <strain evidence="1 2">BA0156</strain>
    </source>
</reference>
<dbReference type="KEGG" id="hcz:G9Q37_12075"/>